<feature type="compositionally biased region" description="Low complexity" evidence="6">
    <location>
        <begin position="114"/>
        <end position="123"/>
    </location>
</feature>
<dbReference type="Proteomes" id="UP001492380">
    <property type="component" value="Unassembled WGS sequence"/>
</dbReference>
<dbReference type="InterPro" id="IPR029071">
    <property type="entry name" value="Ubiquitin-like_domsf"/>
</dbReference>
<dbReference type="Gene3D" id="3.10.20.90">
    <property type="entry name" value="Phosphatidylinositol 3-kinase Catalytic Subunit, Chain A, domain 1"/>
    <property type="match status" value="1"/>
</dbReference>
<name>A0ABR1YA05_9PEZI</name>
<evidence type="ECO:0000256" key="3">
    <source>
        <dbReference type="ARBA" id="ARBA00022750"/>
    </source>
</evidence>
<keyword evidence="3" id="KW-0064">Aspartyl protease</keyword>
<keyword evidence="4" id="KW-0378">Hydrolase</keyword>
<evidence type="ECO:0000256" key="6">
    <source>
        <dbReference type="SAM" id="MobiDB-lite"/>
    </source>
</evidence>
<dbReference type="PROSITE" id="PS50053">
    <property type="entry name" value="UBIQUITIN_2"/>
    <property type="match status" value="1"/>
</dbReference>
<dbReference type="EMBL" id="JBBWRZ010000013">
    <property type="protein sequence ID" value="KAK8223783.1"/>
    <property type="molecule type" value="Genomic_DNA"/>
</dbReference>
<dbReference type="SUPFAM" id="SSF54236">
    <property type="entry name" value="Ubiquitin-like"/>
    <property type="match status" value="1"/>
</dbReference>
<sequence length="404" mass="44548">MVENIFANCSLQTALHARCCRGRRSVCPARVAEQQSTVPQAVHVPRPPSAAALAIHSSRPAPTASAPSPSTSFHSRFVNQHPNTKTTLLSISSPPLLATALPLSPRPSSPPLPITSTPPSTSPETVASKHSRNSHLRTATRPFGTINTLSSRVPPSSILFELRLHTRQGVSDVSPLPPHHHPLLLPRITISITAPDDPADQNILTLDLPPGLTISDLKSFVQSETQFPVEAQQFYLNGSILTGDSKTLEEAGLNDGDMLAMFIRRPQRAAQSQPRTGTPQTQGAAMPRNVADEIETMRLRILGEPNALRQIQEGNPQLAAAINDPNRWREEWMNARRDEQRQQREHQRQLELLNADPFDIEAQAKIEEIIRQERVIENLQHAYEHIPEGKLNSLVSIFDITTIA</sequence>
<feature type="region of interest" description="Disordered" evidence="6">
    <location>
        <begin position="266"/>
        <end position="285"/>
    </location>
</feature>
<reference evidence="8 9" key="1">
    <citation type="submission" date="2024-04" db="EMBL/GenBank/DDBJ databases">
        <title>Phyllosticta paracitricarpa is synonymous to the EU quarantine fungus P. citricarpa based on phylogenomic analyses.</title>
        <authorList>
            <consortium name="Lawrence Berkeley National Laboratory"/>
            <person name="Van Ingen-Buijs V.A."/>
            <person name="Van Westerhoven A.C."/>
            <person name="Haridas S."/>
            <person name="Skiadas P."/>
            <person name="Martin F."/>
            <person name="Groenewald J.Z."/>
            <person name="Crous P.W."/>
            <person name="Seidl M.F."/>
        </authorList>
    </citation>
    <scope>NUCLEOTIDE SEQUENCE [LARGE SCALE GENOMIC DNA]</scope>
    <source>
        <strain evidence="8 9">CBS 123374</strain>
    </source>
</reference>
<gene>
    <name evidence="8" type="ORF">HDK90DRAFT_544178</name>
</gene>
<evidence type="ECO:0000256" key="5">
    <source>
        <dbReference type="SAM" id="Coils"/>
    </source>
</evidence>
<dbReference type="CDD" id="cd01796">
    <property type="entry name" value="Ubl_Ddi1_like"/>
    <property type="match status" value="1"/>
</dbReference>
<comment type="similarity">
    <text evidence="1">Belongs to the DDI1 family.</text>
</comment>
<evidence type="ECO:0000256" key="2">
    <source>
        <dbReference type="ARBA" id="ARBA00022670"/>
    </source>
</evidence>
<dbReference type="Pfam" id="PF00240">
    <property type="entry name" value="ubiquitin"/>
    <property type="match status" value="1"/>
</dbReference>
<evidence type="ECO:0000313" key="9">
    <source>
        <dbReference type="Proteomes" id="UP001492380"/>
    </source>
</evidence>
<keyword evidence="9" id="KW-1185">Reference proteome</keyword>
<feature type="region of interest" description="Disordered" evidence="6">
    <location>
        <begin position="100"/>
        <end position="135"/>
    </location>
</feature>
<accession>A0ABR1YA05</accession>
<evidence type="ECO:0000259" key="7">
    <source>
        <dbReference type="PROSITE" id="PS50053"/>
    </source>
</evidence>
<evidence type="ECO:0000256" key="4">
    <source>
        <dbReference type="ARBA" id="ARBA00022801"/>
    </source>
</evidence>
<feature type="region of interest" description="Disordered" evidence="6">
    <location>
        <begin position="57"/>
        <end position="78"/>
    </location>
</feature>
<dbReference type="InterPro" id="IPR033882">
    <property type="entry name" value="DDI1_N"/>
</dbReference>
<organism evidence="8 9">
    <name type="scientific">Phyllosticta capitalensis</name>
    <dbReference type="NCBI Taxonomy" id="121624"/>
    <lineage>
        <taxon>Eukaryota</taxon>
        <taxon>Fungi</taxon>
        <taxon>Dikarya</taxon>
        <taxon>Ascomycota</taxon>
        <taxon>Pezizomycotina</taxon>
        <taxon>Dothideomycetes</taxon>
        <taxon>Dothideomycetes incertae sedis</taxon>
        <taxon>Botryosphaeriales</taxon>
        <taxon>Phyllostictaceae</taxon>
        <taxon>Phyllosticta</taxon>
    </lineage>
</organism>
<evidence type="ECO:0000313" key="8">
    <source>
        <dbReference type="EMBL" id="KAK8223783.1"/>
    </source>
</evidence>
<feature type="coiled-coil region" evidence="5">
    <location>
        <begin position="329"/>
        <end position="356"/>
    </location>
</feature>
<feature type="compositionally biased region" description="Pro residues" evidence="6">
    <location>
        <begin position="104"/>
        <end position="113"/>
    </location>
</feature>
<dbReference type="SMART" id="SM00213">
    <property type="entry name" value="UBQ"/>
    <property type="match status" value="1"/>
</dbReference>
<dbReference type="InterPro" id="IPR000626">
    <property type="entry name" value="Ubiquitin-like_dom"/>
</dbReference>
<protein>
    <recommendedName>
        <fullName evidence="7">Ubiquitin-like domain-containing protein</fullName>
    </recommendedName>
</protein>
<proteinExistence type="inferred from homology"/>
<dbReference type="PANTHER" id="PTHR12917">
    <property type="entry name" value="ASPARTYL PROTEASE DDI-RELATED"/>
    <property type="match status" value="1"/>
</dbReference>
<comment type="caution">
    <text evidence="8">The sequence shown here is derived from an EMBL/GenBank/DDBJ whole genome shotgun (WGS) entry which is preliminary data.</text>
</comment>
<keyword evidence="5" id="KW-0175">Coiled coil</keyword>
<dbReference type="PANTHER" id="PTHR12917:SF1">
    <property type="entry name" value="AT13091P"/>
    <property type="match status" value="1"/>
</dbReference>
<evidence type="ECO:0000256" key="1">
    <source>
        <dbReference type="ARBA" id="ARBA00009136"/>
    </source>
</evidence>
<feature type="compositionally biased region" description="Low complexity" evidence="6">
    <location>
        <begin position="57"/>
        <end position="76"/>
    </location>
</feature>
<keyword evidence="2" id="KW-0645">Protease</keyword>
<feature type="domain" description="Ubiquitin-like" evidence="7">
    <location>
        <begin position="188"/>
        <end position="268"/>
    </location>
</feature>